<feature type="region of interest" description="Disordered" evidence="1">
    <location>
        <begin position="192"/>
        <end position="212"/>
    </location>
</feature>
<name>A0A1G8K9N4_9PSED</name>
<dbReference type="Gene3D" id="1.10.30.50">
    <property type="match status" value="1"/>
</dbReference>
<dbReference type="InterPro" id="IPR003615">
    <property type="entry name" value="HNH_nuc"/>
</dbReference>
<accession>A0A1G8K9N4</accession>
<keyword evidence="2" id="KW-0540">Nuclease</keyword>
<protein>
    <submittedName>
        <fullName evidence="2">HNH endonuclease</fullName>
    </submittedName>
</protein>
<gene>
    <name evidence="2" type="ORF">SAMN05216605_11323</name>
</gene>
<dbReference type="STRING" id="89065.SAMN05216605_11323"/>
<dbReference type="Proteomes" id="UP000182894">
    <property type="component" value="Unassembled WGS sequence"/>
</dbReference>
<dbReference type="OrthoDB" id="6604320at2"/>
<keyword evidence="2" id="KW-0255">Endonuclease</keyword>
<evidence type="ECO:0000313" key="2">
    <source>
        <dbReference type="EMBL" id="SDI40186.1"/>
    </source>
</evidence>
<organism evidence="2 3">
    <name type="scientific">Pseudomonas abietaniphila</name>
    <dbReference type="NCBI Taxonomy" id="89065"/>
    <lineage>
        <taxon>Bacteria</taxon>
        <taxon>Pseudomonadati</taxon>
        <taxon>Pseudomonadota</taxon>
        <taxon>Gammaproteobacteria</taxon>
        <taxon>Pseudomonadales</taxon>
        <taxon>Pseudomonadaceae</taxon>
        <taxon>Pseudomonas</taxon>
    </lineage>
</organism>
<evidence type="ECO:0000313" key="3">
    <source>
        <dbReference type="Proteomes" id="UP000182894"/>
    </source>
</evidence>
<dbReference type="AlphaFoldDB" id="A0A1G8K9N4"/>
<reference evidence="3" key="1">
    <citation type="submission" date="2016-10" db="EMBL/GenBank/DDBJ databases">
        <authorList>
            <person name="Varghese N."/>
            <person name="Submissions S."/>
        </authorList>
    </citation>
    <scope>NUCLEOTIDE SEQUENCE [LARGE SCALE GENOMIC DNA]</scope>
    <source>
        <strain evidence="3">ATCC 700689</strain>
    </source>
</reference>
<dbReference type="RefSeq" id="WP_083370739.1">
    <property type="nucleotide sequence ID" value="NZ_FNCO01000013.1"/>
</dbReference>
<evidence type="ECO:0000256" key="1">
    <source>
        <dbReference type="SAM" id="MobiDB-lite"/>
    </source>
</evidence>
<keyword evidence="3" id="KW-1185">Reference proteome</keyword>
<dbReference type="GO" id="GO:0004519">
    <property type="term" value="F:endonuclease activity"/>
    <property type="evidence" value="ECO:0007669"/>
    <property type="project" value="UniProtKB-KW"/>
</dbReference>
<dbReference type="CDD" id="cd00085">
    <property type="entry name" value="HNHc"/>
    <property type="match status" value="1"/>
</dbReference>
<proteinExistence type="predicted"/>
<sequence>METIQNQPDDNCRVTGCSGAANRKGAGLCEKHYMRQRRHGSTDKALVLRPGLIDHSHGYKLAHAPDHPLRRASSNRVYEHRVVYHAEHGDGPFLCHWCSMMVTWDDMHVDHLNDTKDDNSPDNLVASCAVCNPKRGFDKMAATHRLRSERRYTAHGKTMCLIEWARYLNLSRNAIEYRLSAGWKIDDVFSPRKGRSGPASRRHQEVGTAARPPVGYEIDSHQMRTEMVR</sequence>
<dbReference type="EMBL" id="FNCO01000013">
    <property type="protein sequence ID" value="SDI40186.1"/>
    <property type="molecule type" value="Genomic_DNA"/>
</dbReference>
<keyword evidence="2" id="KW-0378">Hydrolase</keyword>